<evidence type="ECO:0000256" key="1">
    <source>
        <dbReference type="SAM" id="Phobius"/>
    </source>
</evidence>
<feature type="transmembrane region" description="Helical" evidence="1">
    <location>
        <begin position="77"/>
        <end position="96"/>
    </location>
</feature>
<proteinExistence type="predicted"/>
<feature type="transmembrane region" description="Helical" evidence="1">
    <location>
        <begin position="46"/>
        <end position="65"/>
    </location>
</feature>
<dbReference type="RefSeq" id="WP_020071965.1">
    <property type="nucleotide sequence ID" value="NZ_SVNY01000002.1"/>
</dbReference>
<evidence type="ECO:0000313" key="3">
    <source>
        <dbReference type="Proteomes" id="UP000754750"/>
    </source>
</evidence>
<keyword evidence="1" id="KW-0472">Membrane</keyword>
<dbReference type="Proteomes" id="UP000754750">
    <property type="component" value="Unassembled WGS sequence"/>
</dbReference>
<sequence>MFELIFSHPTGIVLYLGVINLIAAAVTIYDKKQARTHGRRIPEKDLFTLAILGGSPAMLVTMHIIRHKTQHKRFMLGLPLILLAQLSIASLVYQFTR</sequence>
<keyword evidence="1" id="KW-1133">Transmembrane helix</keyword>
<gene>
    <name evidence="2" type="ORF">E7512_06085</name>
</gene>
<keyword evidence="1" id="KW-0812">Transmembrane</keyword>
<dbReference type="Pfam" id="PF06961">
    <property type="entry name" value="DUF1294"/>
    <property type="match status" value="1"/>
</dbReference>
<comment type="caution">
    <text evidence="2">The sequence shown here is derived from an EMBL/GenBank/DDBJ whole genome shotgun (WGS) entry which is preliminary data.</text>
</comment>
<name>A0A928KUF5_9FIRM</name>
<protein>
    <submittedName>
        <fullName evidence="2">DUF1294 domain-containing protein</fullName>
    </submittedName>
</protein>
<accession>A0A928KUF5</accession>
<evidence type="ECO:0000313" key="2">
    <source>
        <dbReference type="EMBL" id="MBE6833141.1"/>
    </source>
</evidence>
<dbReference type="AlphaFoldDB" id="A0A928KUF5"/>
<dbReference type="InterPro" id="IPR010718">
    <property type="entry name" value="DUF1294"/>
</dbReference>
<dbReference type="EMBL" id="SVNY01000002">
    <property type="protein sequence ID" value="MBE6833141.1"/>
    <property type="molecule type" value="Genomic_DNA"/>
</dbReference>
<reference evidence="2" key="1">
    <citation type="submission" date="2019-04" db="EMBL/GenBank/DDBJ databases">
        <title>Evolution of Biomass-Degrading Anaerobic Consortia Revealed by Metagenomics.</title>
        <authorList>
            <person name="Peng X."/>
        </authorList>
    </citation>
    <scope>NUCLEOTIDE SEQUENCE</scope>
    <source>
        <strain evidence="2">SIG551</strain>
    </source>
</reference>
<organism evidence="2 3">
    <name type="scientific">Faecalispora sporosphaeroides</name>
    <dbReference type="NCBI Taxonomy" id="1549"/>
    <lineage>
        <taxon>Bacteria</taxon>
        <taxon>Bacillati</taxon>
        <taxon>Bacillota</taxon>
        <taxon>Clostridia</taxon>
        <taxon>Eubacteriales</taxon>
        <taxon>Oscillospiraceae</taxon>
        <taxon>Faecalispora</taxon>
    </lineage>
</organism>
<feature type="transmembrane region" description="Helical" evidence="1">
    <location>
        <begin position="12"/>
        <end position="30"/>
    </location>
</feature>